<dbReference type="STRING" id="83219.PM02_09535"/>
<feature type="transmembrane region" description="Helical" evidence="1">
    <location>
        <begin position="6"/>
        <end position="26"/>
    </location>
</feature>
<gene>
    <name evidence="2" type="ORF">PM02_09535</name>
</gene>
<comment type="caution">
    <text evidence="2">The sequence shown here is derived from an EMBL/GenBank/DDBJ whole genome shotgun (WGS) entry which is preliminary data.</text>
</comment>
<name>A0A061SN43_9RHOB</name>
<dbReference type="AlphaFoldDB" id="A0A061SN43"/>
<reference evidence="2 3" key="1">
    <citation type="journal article" date="2014" name="Genome Announc.">
        <title>Draft Genome Sequences of Two Isolates of the Roseobacter Group, Sulfitobacter sp. Strains 3SOLIMAR09 and 1FIGIMAR09, from Harbors of Mallorca Island (Mediterranean Sea).</title>
        <authorList>
            <person name="Mas-Llado M."/>
            <person name="Pina-Villalonga J.M."/>
            <person name="Brunet-Galmes I."/>
            <person name="Nogales B."/>
            <person name="Bosch R."/>
        </authorList>
    </citation>
    <scope>NUCLEOTIDE SEQUENCE [LARGE SCALE GENOMIC DNA]</scope>
    <source>
        <strain evidence="2 3">1FIGIMAR09</strain>
    </source>
</reference>
<keyword evidence="1" id="KW-0472">Membrane</keyword>
<proteinExistence type="predicted"/>
<keyword evidence="3" id="KW-1185">Reference proteome</keyword>
<dbReference type="PANTHER" id="PTHR41532:SF1">
    <property type="entry name" value="FIXS PROTEIN"/>
    <property type="match status" value="1"/>
</dbReference>
<dbReference type="NCBIfam" id="TIGR00847">
    <property type="entry name" value="ccoS"/>
    <property type="match status" value="1"/>
</dbReference>
<dbReference type="InterPro" id="IPR004714">
    <property type="entry name" value="Cyt_oxidase_maturation_cbb3"/>
</dbReference>
<dbReference type="Proteomes" id="UP000027337">
    <property type="component" value="Unassembled WGS sequence"/>
</dbReference>
<organism evidence="2 3">
    <name type="scientific">Sulfitobacter mediterraneus</name>
    <dbReference type="NCBI Taxonomy" id="83219"/>
    <lineage>
        <taxon>Bacteria</taxon>
        <taxon>Pseudomonadati</taxon>
        <taxon>Pseudomonadota</taxon>
        <taxon>Alphaproteobacteria</taxon>
        <taxon>Rhodobacterales</taxon>
        <taxon>Roseobacteraceae</taxon>
        <taxon>Sulfitobacter</taxon>
    </lineage>
</organism>
<sequence length="66" mass="7215">MNILSILIPVSLGLGGLGLLAFVWSLRADQYDDLDGAAWRVLLDDETAPVDLDQRQPEESDSQKSS</sequence>
<dbReference type="GeneID" id="72437300"/>
<protein>
    <submittedName>
        <fullName evidence="2">Cytochrome oxidase maturation protein</fullName>
    </submittedName>
</protein>
<keyword evidence="1" id="KW-1133">Transmembrane helix</keyword>
<evidence type="ECO:0000313" key="3">
    <source>
        <dbReference type="Proteomes" id="UP000027337"/>
    </source>
</evidence>
<dbReference type="RefSeq" id="WP_037907711.1">
    <property type="nucleotide sequence ID" value="NZ_CP068998.1"/>
</dbReference>
<evidence type="ECO:0000256" key="1">
    <source>
        <dbReference type="SAM" id="Phobius"/>
    </source>
</evidence>
<dbReference type="EMBL" id="JEMU01000007">
    <property type="protein sequence ID" value="KAJ03131.1"/>
    <property type="molecule type" value="Genomic_DNA"/>
</dbReference>
<dbReference type="Pfam" id="PF03597">
    <property type="entry name" value="FixS"/>
    <property type="match status" value="1"/>
</dbReference>
<evidence type="ECO:0000313" key="2">
    <source>
        <dbReference type="EMBL" id="KAJ03131.1"/>
    </source>
</evidence>
<keyword evidence="1" id="KW-0812">Transmembrane</keyword>
<dbReference type="PANTHER" id="PTHR41532">
    <property type="entry name" value="FIXS PROTEIN"/>
    <property type="match status" value="1"/>
</dbReference>
<accession>A0A061SN43</accession>
<dbReference type="eggNOG" id="COG3197">
    <property type="taxonomic scope" value="Bacteria"/>
</dbReference>